<evidence type="ECO:0000259" key="2">
    <source>
        <dbReference type="PROSITE" id="PS51186"/>
    </source>
</evidence>
<protein>
    <submittedName>
        <fullName evidence="3">GNAT family N-acetyltransferase</fullName>
    </submittedName>
</protein>
<evidence type="ECO:0000313" key="4">
    <source>
        <dbReference type="Proteomes" id="UP000249340"/>
    </source>
</evidence>
<dbReference type="RefSeq" id="WP_111495064.1">
    <property type="nucleotide sequence ID" value="NZ_CP031264.1"/>
</dbReference>
<accession>A0A345SZG5</accession>
<feature type="domain" description="N-acetyltransferase" evidence="2">
    <location>
        <begin position="19"/>
        <end position="192"/>
    </location>
</feature>
<dbReference type="Proteomes" id="UP000249340">
    <property type="component" value="Chromosome"/>
</dbReference>
<dbReference type="AlphaFoldDB" id="A0A345SZG5"/>
<gene>
    <name evidence="3" type="ORF">C7M71_018555</name>
</gene>
<dbReference type="GO" id="GO:0008080">
    <property type="term" value="F:N-acetyltransferase activity"/>
    <property type="evidence" value="ECO:0007669"/>
    <property type="project" value="InterPro"/>
</dbReference>
<proteinExistence type="predicted"/>
<dbReference type="Gene3D" id="3.40.630.30">
    <property type="match status" value="1"/>
</dbReference>
<keyword evidence="4" id="KW-1185">Reference proteome</keyword>
<dbReference type="KEGG" id="stri:C7M71_018555"/>
<dbReference type="Pfam" id="PF00583">
    <property type="entry name" value="Acetyltransf_1"/>
    <property type="match status" value="1"/>
</dbReference>
<reference evidence="4" key="1">
    <citation type="submission" date="2018-07" db="EMBL/GenBank/DDBJ databases">
        <title>Streptacidiphilus bronchialis DSM 106435 chromosome.</title>
        <authorList>
            <person name="Batra D."/>
            <person name="Gulvik C.A."/>
        </authorList>
    </citation>
    <scope>NUCLEOTIDE SEQUENCE [LARGE SCALE GENOMIC DNA]</scope>
    <source>
        <strain evidence="4">DSM 106435</strain>
    </source>
</reference>
<dbReference type="InterPro" id="IPR016181">
    <property type="entry name" value="Acyl_CoA_acyltransferase"/>
</dbReference>
<dbReference type="EMBL" id="CP031264">
    <property type="protein sequence ID" value="AXI79120.1"/>
    <property type="molecule type" value="Genomic_DNA"/>
</dbReference>
<dbReference type="SUPFAM" id="SSF55729">
    <property type="entry name" value="Acyl-CoA N-acyltransferases (Nat)"/>
    <property type="match status" value="1"/>
</dbReference>
<evidence type="ECO:0000256" key="1">
    <source>
        <dbReference type="ARBA" id="ARBA00022679"/>
    </source>
</evidence>
<dbReference type="PANTHER" id="PTHR13947:SF37">
    <property type="entry name" value="LD18367P"/>
    <property type="match status" value="1"/>
</dbReference>
<dbReference type="CDD" id="cd04301">
    <property type="entry name" value="NAT_SF"/>
    <property type="match status" value="1"/>
</dbReference>
<sequence>MSTSVRVHAEEAGAAHPGYVVRPATRSDVDGARSVMLDTVYGDLRSGYVPRWHADIIDPEGVYLAPPRHTLLVAEYEGEVVATAGVRSHGPAHPPNPRWLAERYPSGGTAQLCRVYVRAEHRRRGLARRLVADLLDFAAADGGYRAAYLHTDPSVPGAEPFWRSLGRVVCDERELPGGGQGIVHFELPMPAV</sequence>
<dbReference type="PANTHER" id="PTHR13947">
    <property type="entry name" value="GNAT FAMILY N-ACETYLTRANSFERASE"/>
    <property type="match status" value="1"/>
</dbReference>
<keyword evidence="1 3" id="KW-0808">Transferase</keyword>
<dbReference type="OrthoDB" id="6703393at2"/>
<evidence type="ECO:0000313" key="3">
    <source>
        <dbReference type="EMBL" id="AXI79120.1"/>
    </source>
</evidence>
<dbReference type="InterPro" id="IPR000182">
    <property type="entry name" value="GNAT_dom"/>
</dbReference>
<dbReference type="PROSITE" id="PS51186">
    <property type="entry name" value="GNAT"/>
    <property type="match status" value="1"/>
</dbReference>
<organism evidence="3 4">
    <name type="scientific">Peterkaempfera bronchialis</name>
    <dbReference type="NCBI Taxonomy" id="2126346"/>
    <lineage>
        <taxon>Bacteria</taxon>
        <taxon>Bacillati</taxon>
        <taxon>Actinomycetota</taxon>
        <taxon>Actinomycetes</taxon>
        <taxon>Kitasatosporales</taxon>
        <taxon>Streptomycetaceae</taxon>
        <taxon>Peterkaempfera</taxon>
    </lineage>
</organism>
<dbReference type="InterPro" id="IPR050769">
    <property type="entry name" value="NAT_camello-type"/>
</dbReference>
<name>A0A345SZG5_9ACTN</name>